<dbReference type="PANTHER" id="PTHR30386">
    <property type="entry name" value="MEMBRANE FUSION SUBUNIT OF EMRAB-TOLC MULTIDRUG EFFLUX PUMP"/>
    <property type="match status" value="1"/>
</dbReference>
<gene>
    <name evidence="12" type="ORF">GCM10011614_25110</name>
</gene>
<dbReference type="EMBL" id="BMZA01000010">
    <property type="protein sequence ID" value="GGZ09290.1"/>
    <property type="molecule type" value="Genomic_DNA"/>
</dbReference>
<dbReference type="Pfam" id="PF26002">
    <property type="entry name" value="Beta-barrel_AprE"/>
    <property type="match status" value="1"/>
</dbReference>
<evidence type="ECO:0000313" key="12">
    <source>
        <dbReference type="EMBL" id="GGZ09290.1"/>
    </source>
</evidence>
<keyword evidence="4 9" id="KW-1003">Cell membrane</keyword>
<reference evidence="12" key="1">
    <citation type="journal article" date="2014" name="Int. J. Syst. Evol. Microbiol.">
        <title>Complete genome sequence of Corynebacterium casei LMG S-19264T (=DSM 44701T), isolated from a smear-ripened cheese.</title>
        <authorList>
            <consortium name="US DOE Joint Genome Institute (JGI-PGF)"/>
            <person name="Walter F."/>
            <person name="Albersmeier A."/>
            <person name="Kalinowski J."/>
            <person name="Ruckert C."/>
        </authorList>
    </citation>
    <scope>NUCLEOTIDE SEQUENCE</scope>
    <source>
        <strain evidence="12">KCTC 32255</strain>
    </source>
</reference>
<reference evidence="12" key="2">
    <citation type="submission" date="2020-09" db="EMBL/GenBank/DDBJ databases">
        <authorList>
            <person name="Sun Q."/>
            <person name="Kim S."/>
        </authorList>
    </citation>
    <scope>NUCLEOTIDE SEQUENCE</scope>
    <source>
        <strain evidence="12">KCTC 32255</strain>
    </source>
</reference>
<comment type="caution">
    <text evidence="12">The sequence shown here is derived from an EMBL/GenBank/DDBJ whole genome shotgun (WGS) entry which is preliminary data.</text>
</comment>
<evidence type="ECO:0000256" key="1">
    <source>
        <dbReference type="ARBA" id="ARBA00004377"/>
    </source>
</evidence>
<dbReference type="NCBIfam" id="TIGR01843">
    <property type="entry name" value="type_I_hlyD"/>
    <property type="match status" value="1"/>
</dbReference>
<sequence>MPSPALVSAAALPVPGHSGEYVPEQRLQSEVRSGLILCGALVFGLGGMAAVLPMAGAVIAPGQVGVASFVRQIGHPTGGVVSDVLVRDGDHVGKGQPLLRLDATVSQAAATYTGENVDQLLARAARLTAERDGAAAIAFPAELTRRAADPDIATLMGQERRTFALRRAARQAAAAQLDQRVTQTAADMSAARTKARSLDDQAALINDELDATRKLYERRYTTLDRLNALERTASSLAADARGAQESAVASSARIDELRVQRGAIGADARSNAAGELMDVLGRIAELRRAQAAADDSYDKSVIRAPQAGVVDKLAFRTVGGVLPPGQTVLEIVPDDDRMVVEATVAPVDVDQVHEGQPAVIRFSAFSTRTTPELNGHVTHVSADRTDDRNAQAAFYRVTISLDRGEIARLGGLRLRPGMPAETFIQTGQRSMLSYILKPLSDQLARAFREN</sequence>
<dbReference type="PANTHER" id="PTHR30386:SF17">
    <property type="entry name" value="ALKALINE PROTEASE SECRETION PROTEIN APRE"/>
    <property type="match status" value="1"/>
</dbReference>
<dbReference type="RefSeq" id="WP_229814117.1">
    <property type="nucleotide sequence ID" value="NZ_BMZA01000010.1"/>
</dbReference>
<evidence type="ECO:0000256" key="9">
    <source>
        <dbReference type="RuleBase" id="RU365093"/>
    </source>
</evidence>
<dbReference type="PROSITE" id="PS00543">
    <property type="entry name" value="HLYD_FAMILY"/>
    <property type="match status" value="1"/>
</dbReference>
<evidence type="ECO:0000256" key="3">
    <source>
        <dbReference type="ARBA" id="ARBA00022448"/>
    </source>
</evidence>
<keyword evidence="5 9" id="KW-0997">Cell inner membrane</keyword>
<dbReference type="AlphaFoldDB" id="A0A918PIB8"/>
<keyword evidence="3 9" id="KW-0813">Transport</keyword>
<keyword evidence="6 9" id="KW-0812">Transmembrane</keyword>
<dbReference type="Gene3D" id="2.40.50.100">
    <property type="match status" value="1"/>
</dbReference>
<feature type="domain" description="AprE-like beta-barrel" evidence="11">
    <location>
        <begin position="338"/>
        <end position="427"/>
    </location>
</feature>
<evidence type="ECO:0000259" key="10">
    <source>
        <dbReference type="Pfam" id="PF25994"/>
    </source>
</evidence>
<evidence type="ECO:0000256" key="5">
    <source>
        <dbReference type="ARBA" id="ARBA00022519"/>
    </source>
</evidence>
<dbReference type="InterPro" id="IPR010129">
    <property type="entry name" value="T1SS_HlyD"/>
</dbReference>
<protein>
    <recommendedName>
        <fullName evidence="9">Membrane fusion protein (MFP) family protein</fullName>
    </recommendedName>
</protein>
<dbReference type="Pfam" id="PF25994">
    <property type="entry name" value="HH_AprE"/>
    <property type="match status" value="1"/>
</dbReference>
<comment type="similarity">
    <text evidence="2 9">Belongs to the membrane fusion protein (MFP) (TC 8.A.1) family.</text>
</comment>
<name>A0A918PIB8_9SPHN</name>
<dbReference type="InterPro" id="IPR050739">
    <property type="entry name" value="MFP"/>
</dbReference>
<evidence type="ECO:0000256" key="2">
    <source>
        <dbReference type="ARBA" id="ARBA00009477"/>
    </source>
</evidence>
<dbReference type="Gene3D" id="2.40.30.170">
    <property type="match status" value="1"/>
</dbReference>
<evidence type="ECO:0000259" key="11">
    <source>
        <dbReference type="Pfam" id="PF26002"/>
    </source>
</evidence>
<evidence type="ECO:0000256" key="6">
    <source>
        <dbReference type="ARBA" id="ARBA00022692"/>
    </source>
</evidence>
<feature type="transmembrane region" description="Helical" evidence="9">
    <location>
        <begin position="34"/>
        <end position="59"/>
    </location>
</feature>
<dbReference type="InterPro" id="IPR058982">
    <property type="entry name" value="Beta-barrel_AprE"/>
</dbReference>
<dbReference type="GO" id="GO:0009306">
    <property type="term" value="P:protein secretion"/>
    <property type="evidence" value="ECO:0007669"/>
    <property type="project" value="InterPro"/>
</dbReference>
<evidence type="ECO:0000256" key="7">
    <source>
        <dbReference type="ARBA" id="ARBA00022989"/>
    </source>
</evidence>
<evidence type="ECO:0000256" key="4">
    <source>
        <dbReference type="ARBA" id="ARBA00022475"/>
    </source>
</evidence>
<dbReference type="Proteomes" id="UP000648075">
    <property type="component" value="Unassembled WGS sequence"/>
</dbReference>
<evidence type="ECO:0000313" key="13">
    <source>
        <dbReference type="Proteomes" id="UP000648075"/>
    </source>
</evidence>
<comment type="subcellular location">
    <subcellularLocation>
        <location evidence="1 9">Cell inner membrane</location>
        <topology evidence="1 9">Single-pass membrane protein</topology>
    </subcellularLocation>
</comment>
<proteinExistence type="inferred from homology"/>
<feature type="domain" description="AprE-like long alpha-helical hairpin" evidence="10">
    <location>
        <begin position="115"/>
        <end position="295"/>
    </location>
</feature>
<evidence type="ECO:0000256" key="8">
    <source>
        <dbReference type="ARBA" id="ARBA00023136"/>
    </source>
</evidence>
<dbReference type="GO" id="GO:0005886">
    <property type="term" value="C:plasma membrane"/>
    <property type="evidence" value="ECO:0007669"/>
    <property type="project" value="UniProtKB-SubCell"/>
</dbReference>
<keyword evidence="8 9" id="KW-0472">Membrane</keyword>
<accession>A0A918PIB8</accession>
<dbReference type="InterPro" id="IPR006144">
    <property type="entry name" value="Secretion_HlyD_CS"/>
</dbReference>
<dbReference type="InterPro" id="IPR058781">
    <property type="entry name" value="HH_AprE-like"/>
</dbReference>
<organism evidence="12 13">
    <name type="scientific">Novosphingobium colocasiae</name>
    <dbReference type="NCBI Taxonomy" id="1256513"/>
    <lineage>
        <taxon>Bacteria</taxon>
        <taxon>Pseudomonadati</taxon>
        <taxon>Pseudomonadota</taxon>
        <taxon>Alphaproteobacteria</taxon>
        <taxon>Sphingomonadales</taxon>
        <taxon>Sphingomonadaceae</taxon>
        <taxon>Novosphingobium</taxon>
    </lineage>
</organism>
<keyword evidence="7 9" id="KW-1133">Transmembrane helix</keyword>
<dbReference type="PRINTS" id="PR01490">
    <property type="entry name" value="RTXTOXIND"/>
</dbReference>
<keyword evidence="13" id="KW-1185">Reference proteome</keyword>